<evidence type="ECO:0000313" key="2">
    <source>
        <dbReference type="EMBL" id="SMP76076.1"/>
    </source>
</evidence>
<evidence type="ECO:0000313" key="3">
    <source>
        <dbReference type="Proteomes" id="UP001157910"/>
    </source>
</evidence>
<keyword evidence="3" id="KW-1185">Reference proteome</keyword>
<dbReference type="Proteomes" id="UP001157910">
    <property type="component" value="Unassembled WGS sequence"/>
</dbReference>
<gene>
    <name evidence="2" type="ORF">SAMN06296065_10949</name>
</gene>
<evidence type="ECO:0000256" key="1">
    <source>
        <dbReference type="ARBA" id="ARBA00023115"/>
    </source>
</evidence>
<reference evidence="2 3" key="1">
    <citation type="submission" date="2017-05" db="EMBL/GenBank/DDBJ databases">
        <authorList>
            <person name="Varghese N."/>
            <person name="Submissions S."/>
        </authorList>
    </citation>
    <scope>NUCLEOTIDE SEQUENCE [LARGE SCALE GENOMIC DNA]</scope>
    <source>
        <strain evidence="2 3">SM16</strain>
    </source>
</reference>
<keyword evidence="1" id="KW-0620">Polyamine biosynthesis</keyword>
<proteinExistence type="predicted"/>
<dbReference type="RefSeq" id="WP_283406683.1">
    <property type="nucleotide sequence ID" value="NZ_FXUI01000009.1"/>
</dbReference>
<organism evidence="2 3">
    <name type="scientific">Novosphingobium panipatense</name>
    <dbReference type="NCBI Taxonomy" id="428991"/>
    <lineage>
        <taxon>Bacteria</taxon>
        <taxon>Pseudomonadati</taxon>
        <taxon>Pseudomonadota</taxon>
        <taxon>Alphaproteobacteria</taxon>
        <taxon>Sphingomonadales</taxon>
        <taxon>Sphingomonadaceae</taxon>
        <taxon>Novosphingobium</taxon>
    </lineage>
</organism>
<accession>A0ABY1QP07</accession>
<dbReference type="PANTHER" id="PTHR43317:SF3">
    <property type="entry name" value="BLR2883 PROTEIN"/>
    <property type="match status" value="1"/>
</dbReference>
<name>A0ABY1QP07_9SPHN</name>
<dbReference type="Gene3D" id="3.40.50.150">
    <property type="entry name" value="Vaccinia Virus protein VP39"/>
    <property type="match status" value="1"/>
</dbReference>
<comment type="caution">
    <text evidence="2">The sequence shown here is derived from an EMBL/GenBank/DDBJ whole genome shotgun (WGS) entry which is preliminary data.</text>
</comment>
<sequence>MIDDKLVGTAFVPDGVELRLVQHGEAFTILLEDNELMSTKASASEEALAIMTRERLPDRPALQFLIGGYGMGYTLRAALSVLDEDAHVVVSEIVPEILTWAKGPMRAFTDGCLDDPRVTVVGEDVALLIDSAQDAYDAILLDVDNGPEGLTRRSNDGLYSVAGLHRAMAALRSGGILAIWSAYADPAFTVRLQEAGFRVSEEEVRARPNGKGFRHLIWFAQKP</sequence>
<dbReference type="EMBL" id="FXUI01000009">
    <property type="protein sequence ID" value="SMP76076.1"/>
    <property type="molecule type" value="Genomic_DNA"/>
</dbReference>
<dbReference type="InterPro" id="IPR029063">
    <property type="entry name" value="SAM-dependent_MTases_sf"/>
</dbReference>
<dbReference type="SUPFAM" id="SSF53335">
    <property type="entry name" value="S-adenosyl-L-methionine-dependent methyltransferases"/>
    <property type="match status" value="1"/>
</dbReference>
<dbReference type="PANTHER" id="PTHR43317">
    <property type="entry name" value="THERMOSPERMINE SYNTHASE ACAULIS5"/>
    <property type="match status" value="1"/>
</dbReference>
<protein>
    <submittedName>
        <fullName evidence="2">Spermidine synthase</fullName>
    </submittedName>
</protein>